<comment type="caution">
    <text evidence="1">The sequence shown here is derived from an EMBL/GenBank/DDBJ whole genome shotgun (WGS) entry which is preliminary data.</text>
</comment>
<evidence type="ECO:0000313" key="2">
    <source>
        <dbReference type="Proteomes" id="UP000249061"/>
    </source>
</evidence>
<reference evidence="1 2" key="1">
    <citation type="submission" date="2017-08" db="EMBL/GenBank/DDBJ databases">
        <title>Infants hospitalized years apart are colonized by the same room-sourced microbial strains.</title>
        <authorList>
            <person name="Brooks B."/>
            <person name="Olm M.R."/>
            <person name="Firek B.A."/>
            <person name="Baker R."/>
            <person name="Thomas B.C."/>
            <person name="Morowitz M.J."/>
            <person name="Banfield J.F."/>
        </authorList>
    </citation>
    <scope>NUCLEOTIDE SEQUENCE [LARGE SCALE GENOMIC DNA]</scope>
    <source>
        <strain evidence="1">S2_003_000_R2_14</strain>
    </source>
</reference>
<name>A0A2W5V3B5_9BACT</name>
<dbReference type="EMBL" id="QFQP01000018">
    <property type="protein sequence ID" value="PZR10224.1"/>
    <property type="molecule type" value="Genomic_DNA"/>
</dbReference>
<dbReference type="AlphaFoldDB" id="A0A2W5V3B5"/>
<proteinExistence type="predicted"/>
<sequence>MYLACAIAHEALKFLVSLVGEPGIRQMFEARARGAPFDAAFLQVAHVSVSDFQRRFVDSLRPHYYERSK</sequence>
<evidence type="ECO:0000313" key="1">
    <source>
        <dbReference type="EMBL" id="PZR10224.1"/>
    </source>
</evidence>
<organism evidence="1 2">
    <name type="scientific">Archangium gephyra</name>
    <dbReference type="NCBI Taxonomy" id="48"/>
    <lineage>
        <taxon>Bacteria</taxon>
        <taxon>Pseudomonadati</taxon>
        <taxon>Myxococcota</taxon>
        <taxon>Myxococcia</taxon>
        <taxon>Myxococcales</taxon>
        <taxon>Cystobacterineae</taxon>
        <taxon>Archangiaceae</taxon>
        <taxon>Archangium</taxon>
    </lineage>
</organism>
<dbReference type="Proteomes" id="UP000249061">
    <property type="component" value="Unassembled WGS sequence"/>
</dbReference>
<protein>
    <submittedName>
        <fullName evidence="1">Uncharacterized protein</fullName>
    </submittedName>
</protein>
<gene>
    <name evidence="1" type="ORF">DI536_20585</name>
</gene>
<accession>A0A2W5V3B5</accession>